<evidence type="ECO:0000313" key="3">
    <source>
        <dbReference type="Proteomes" id="UP000027120"/>
    </source>
</evidence>
<name>A0A067GB19_CITSI</name>
<dbReference type="KEGG" id="cit:107176843"/>
<evidence type="ECO:0000313" key="2">
    <source>
        <dbReference type="EMBL" id="KDO76789.1"/>
    </source>
</evidence>
<protein>
    <submittedName>
        <fullName evidence="2">Uncharacterized protein</fullName>
    </submittedName>
</protein>
<feature type="compositionally biased region" description="Polar residues" evidence="1">
    <location>
        <begin position="73"/>
        <end position="84"/>
    </location>
</feature>
<feature type="compositionally biased region" description="Basic and acidic residues" evidence="1">
    <location>
        <begin position="157"/>
        <end position="173"/>
    </location>
</feature>
<dbReference type="EMBL" id="KK784881">
    <property type="protein sequence ID" value="KDO76789.1"/>
    <property type="molecule type" value="Genomic_DNA"/>
</dbReference>
<feature type="compositionally biased region" description="Polar residues" evidence="1">
    <location>
        <begin position="1"/>
        <end position="16"/>
    </location>
</feature>
<keyword evidence="3" id="KW-1185">Reference proteome</keyword>
<feature type="region of interest" description="Disordered" evidence="1">
    <location>
        <begin position="42"/>
        <end position="105"/>
    </location>
</feature>
<gene>
    <name evidence="2" type="ORF">CISIN_1g030698mg</name>
</gene>
<feature type="region of interest" description="Disordered" evidence="1">
    <location>
        <begin position="142"/>
        <end position="173"/>
    </location>
</feature>
<dbReference type="PANTHER" id="PTHR33472">
    <property type="entry name" value="OS01G0106600 PROTEIN"/>
    <property type="match status" value="1"/>
</dbReference>
<dbReference type="STRING" id="2711.A0A067GB19"/>
<feature type="compositionally biased region" description="Basic and acidic residues" evidence="1">
    <location>
        <begin position="85"/>
        <end position="103"/>
    </location>
</feature>
<feature type="compositionally biased region" description="Basic and acidic residues" evidence="1">
    <location>
        <begin position="18"/>
        <end position="28"/>
    </location>
</feature>
<dbReference type="OrthoDB" id="774437at2759"/>
<feature type="region of interest" description="Disordered" evidence="1">
    <location>
        <begin position="1"/>
        <end position="28"/>
    </location>
</feature>
<accession>A0A067GB19</accession>
<dbReference type="PANTHER" id="PTHR33472:SF28">
    <property type="entry name" value="BROMO AND FHA DOMAIN-CONTAINING PROTEIN DDB_G0267958"/>
    <property type="match status" value="1"/>
</dbReference>
<sequence>MLSETTKPSHGHSQAPTEEERHKNYKELDREIRNMVNAITGRVTDHHHKPGSSSLLHHEEDDHEDGVRIVTLAGSNTGATMRTELTSDDKLNPHGHGETEPQHEPLSSYVNSNFQAVNNSIMLSSSYSTNDPGVHLDITDVYAHKPADKHGKKAKKKDKETFKSDHHTDQHSD</sequence>
<dbReference type="AlphaFoldDB" id="A0A067GB19"/>
<reference evidence="2 3" key="1">
    <citation type="submission" date="2014-04" db="EMBL/GenBank/DDBJ databases">
        <authorList>
            <consortium name="International Citrus Genome Consortium"/>
            <person name="Gmitter F."/>
            <person name="Chen C."/>
            <person name="Farmerie W."/>
            <person name="Harkins T."/>
            <person name="Desany B."/>
            <person name="Mohiuddin M."/>
            <person name="Kodira C."/>
            <person name="Borodovsky M."/>
            <person name="Lomsadze A."/>
            <person name="Burns P."/>
            <person name="Jenkins J."/>
            <person name="Prochnik S."/>
            <person name="Shu S."/>
            <person name="Chapman J."/>
            <person name="Pitluck S."/>
            <person name="Schmutz J."/>
            <person name="Rokhsar D."/>
        </authorList>
    </citation>
    <scope>NUCLEOTIDE SEQUENCE</scope>
</reference>
<organism evidence="2 3">
    <name type="scientific">Citrus sinensis</name>
    <name type="common">Sweet orange</name>
    <name type="synonym">Citrus aurantium var. sinensis</name>
    <dbReference type="NCBI Taxonomy" id="2711"/>
    <lineage>
        <taxon>Eukaryota</taxon>
        <taxon>Viridiplantae</taxon>
        <taxon>Streptophyta</taxon>
        <taxon>Embryophyta</taxon>
        <taxon>Tracheophyta</taxon>
        <taxon>Spermatophyta</taxon>
        <taxon>Magnoliopsida</taxon>
        <taxon>eudicotyledons</taxon>
        <taxon>Gunneridae</taxon>
        <taxon>Pentapetalae</taxon>
        <taxon>rosids</taxon>
        <taxon>malvids</taxon>
        <taxon>Sapindales</taxon>
        <taxon>Rutaceae</taxon>
        <taxon>Aurantioideae</taxon>
        <taxon>Citrus</taxon>
    </lineage>
</organism>
<proteinExistence type="predicted"/>
<dbReference type="Proteomes" id="UP000027120">
    <property type="component" value="Unassembled WGS sequence"/>
</dbReference>
<evidence type="ECO:0000256" key="1">
    <source>
        <dbReference type="SAM" id="MobiDB-lite"/>
    </source>
</evidence>